<accession>A0ABT0GK83</accession>
<reference evidence="2" key="1">
    <citation type="submission" date="2022-04" db="EMBL/GenBank/DDBJ databases">
        <title>Lysobacter sp. CAU 1642 isolated from sea sand.</title>
        <authorList>
            <person name="Kim W."/>
        </authorList>
    </citation>
    <scope>NUCLEOTIDE SEQUENCE</scope>
    <source>
        <strain evidence="2">CAU 1642</strain>
    </source>
</reference>
<dbReference type="Pfam" id="PF13336">
    <property type="entry name" value="AcetylCoA_hyd_C"/>
    <property type="match status" value="1"/>
</dbReference>
<evidence type="ECO:0000313" key="2">
    <source>
        <dbReference type="EMBL" id="MCK7594965.1"/>
    </source>
</evidence>
<keyword evidence="3" id="KW-1185">Reference proteome</keyword>
<sequence length="641" mass="70379">MGADVRYAPALERLAALEGSWTVAAPLGLDKPNGLLNAMYARAKSDPQRSLTVLTALSLTPPSPASDLERRFLAPFLARHFGTDYPVLDYVTDRQRGELPAHVRIHEFYLQSGALLGCPRAQQDYISLNYTHVARGVAMRRPNVIVQLLARDPASDRLSFSCNPDVTLGLLDELARLGLPRPLMLAEVHPDLPFLGGEALVPEGLFDLVIEPPTRPHQLFALPRQPVGEAEYAIGFVASTLVRDGGSLQIGIGALSDALTHALVLRHTRNAEYREIVSALWPAVEQSELVCRWGGLGEFEQGLFGASEMVMDGFATLIDAGVVKRRVVDDASLMQRLADGSASDADKARVEREGQYLHGGFFLGSKNLYRWLRERTDEQRAAIAMTRISHINELYGGQEILERLQRREARFFNTCMMTTVFGAAVSDGLDDGRVVSGVGGQYNFVAMAHALAESRSILLCRAIRDGSEGTRSNIVYEYGHATIPRHLRDVVITEYGIADLRDRSDAECVAATAAIADARFAPGLLARARAAGKYAGTDVDSLRNSPDRLRACLAPFRRRGLLPDYPLGSDFTEVEQRLVRALGWLKQAARAGKAGLIWRALRDAPCRDREALVRMGLDRPTGMKERLSARLVGHALNQTLD</sequence>
<name>A0ABT0GK83_9GAMM</name>
<dbReference type="InterPro" id="IPR038460">
    <property type="entry name" value="AcetylCoA_hyd_C_sf"/>
</dbReference>
<dbReference type="InterPro" id="IPR046433">
    <property type="entry name" value="ActCoA_hydro"/>
</dbReference>
<organism evidence="2 3">
    <name type="scientific">Pseudomarimonas salicorniae</name>
    <dbReference type="NCBI Taxonomy" id="2933270"/>
    <lineage>
        <taxon>Bacteria</taxon>
        <taxon>Pseudomonadati</taxon>
        <taxon>Pseudomonadota</taxon>
        <taxon>Gammaproteobacteria</taxon>
        <taxon>Lysobacterales</taxon>
        <taxon>Lysobacteraceae</taxon>
        <taxon>Pseudomarimonas</taxon>
    </lineage>
</organism>
<dbReference type="PANTHER" id="PTHR21432:SF20">
    <property type="entry name" value="ACETYL-COA HYDROLASE"/>
    <property type="match status" value="1"/>
</dbReference>
<dbReference type="GO" id="GO:0016787">
    <property type="term" value="F:hydrolase activity"/>
    <property type="evidence" value="ECO:0007669"/>
    <property type="project" value="UniProtKB-KW"/>
</dbReference>
<feature type="domain" description="Acetyl-CoA hydrolase/transferase C-terminal" evidence="1">
    <location>
        <begin position="364"/>
        <end position="527"/>
    </location>
</feature>
<dbReference type="RefSeq" id="WP_248210672.1">
    <property type="nucleotide sequence ID" value="NZ_JALNMH010000012.1"/>
</dbReference>
<dbReference type="InterPro" id="IPR037171">
    <property type="entry name" value="NagB/RpiA_transferase-like"/>
</dbReference>
<dbReference type="Gene3D" id="3.30.750.70">
    <property type="entry name" value="4-hydroxybutyrate coenzyme like domains"/>
    <property type="match status" value="1"/>
</dbReference>
<evidence type="ECO:0000313" key="3">
    <source>
        <dbReference type="Proteomes" id="UP001431449"/>
    </source>
</evidence>
<dbReference type="SUPFAM" id="SSF100950">
    <property type="entry name" value="NagB/RpiA/CoA transferase-like"/>
    <property type="match status" value="1"/>
</dbReference>
<keyword evidence="2" id="KW-0378">Hydrolase</keyword>
<dbReference type="Proteomes" id="UP001431449">
    <property type="component" value="Unassembled WGS sequence"/>
</dbReference>
<protein>
    <submittedName>
        <fullName evidence="2">Acetyl-CoA hydrolase</fullName>
    </submittedName>
</protein>
<gene>
    <name evidence="2" type="ORF">M0G41_14950</name>
</gene>
<evidence type="ECO:0000259" key="1">
    <source>
        <dbReference type="Pfam" id="PF13336"/>
    </source>
</evidence>
<dbReference type="PANTHER" id="PTHR21432">
    <property type="entry name" value="ACETYL-COA HYDROLASE-RELATED"/>
    <property type="match status" value="1"/>
</dbReference>
<comment type="caution">
    <text evidence="2">The sequence shown here is derived from an EMBL/GenBank/DDBJ whole genome shotgun (WGS) entry which is preliminary data.</text>
</comment>
<dbReference type="EMBL" id="JALNMH010000012">
    <property type="protein sequence ID" value="MCK7594965.1"/>
    <property type="molecule type" value="Genomic_DNA"/>
</dbReference>
<dbReference type="InterPro" id="IPR026888">
    <property type="entry name" value="AcetylCoA_hyd_C"/>
</dbReference>
<dbReference type="Gene3D" id="3.40.1080.10">
    <property type="entry name" value="Glutaconate Coenzyme A-transferase"/>
    <property type="match status" value="1"/>
</dbReference>
<proteinExistence type="predicted"/>
<dbReference type="Gene3D" id="3.40.1080.20">
    <property type="entry name" value="Acetyl-CoA hydrolase/transferase C-terminal domain"/>
    <property type="match status" value="1"/>
</dbReference>